<dbReference type="EMBL" id="VUMV01000004">
    <property type="protein sequence ID" value="MST82061.1"/>
    <property type="molecule type" value="Genomic_DNA"/>
</dbReference>
<comment type="cofactor">
    <cofactor evidence="1">
        <name>[4Fe-4S] cluster</name>
        <dbReference type="ChEBI" id="CHEBI:49883"/>
    </cofactor>
</comment>
<evidence type="ECO:0000313" key="10">
    <source>
        <dbReference type="Proteomes" id="UP000466864"/>
    </source>
</evidence>
<proteinExistence type="predicted"/>
<dbReference type="InterPro" id="IPR050157">
    <property type="entry name" value="PSI_iron-sulfur_center"/>
</dbReference>
<dbReference type="PROSITE" id="PS51379">
    <property type="entry name" value="4FE4S_FER_2"/>
    <property type="match status" value="2"/>
</dbReference>
<keyword evidence="10" id="KW-1185">Reference proteome</keyword>
<evidence type="ECO:0000256" key="4">
    <source>
        <dbReference type="ARBA" id="ARBA00022485"/>
    </source>
</evidence>
<dbReference type="InterPro" id="IPR011576">
    <property type="entry name" value="Pyridox_Oxase_N"/>
</dbReference>
<dbReference type="InterPro" id="IPR017896">
    <property type="entry name" value="4Fe4S_Fe-S-bd"/>
</dbReference>
<dbReference type="GO" id="GO:0051539">
    <property type="term" value="F:4 iron, 4 sulfur cluster binding"/>
    <property type="evidence" value="ECO:0007669"/>
    <property type="project" value="UniProtKB-KW"/>
</dbReference>
<evidence type="ECO:0000259" key="8">
    <source>
        <dbReference type="PROSITE" id="PS51379"/>
    </source>
</evidence>
<dbReference type="InterPro" id="IPR017900">
    <property type="entry name" value="4Fe4S_Fe_S_CS"/>
</dbReference>
<name>A0A7X2TPR4_9FIRM</name>
<reference evidence="9 10" key="1">
    <citation type="submission" date="2019-08" db="EMBL/GenBank/DDBJ databases">
        <title>In-depth cultivation of the pig gut microbiome towards novel bacterial diversity and tailored functional studies.</title>
        <authorList>
            <person name="Wylensek D."/>
            <person name="Hitch T.C.A."/>
            <person name="Clavel T."/>
        </authorList>
    </citation>
    <scope>NUCLEOTIDE SEQUENCE [LARGE SCALE GENOMIC DNA]</scope>
    <source>
        <strain evidence="9 10">Oil+RF-744-WCA-WT-13</strain>
    </source>
</reference>
<evidence type="ECO:0000256" key="2">
    <source>
        <dbReference type="ARBA" id="ARBA00003532"/>
    </source>
</evidence>
<feature type="domain" description="4Fe-4S ferredoxin-type" evidence="8">
    <location>
        <begin position="175"/>
        <end position="204"/>
    </location>
</feature>
<evidence type="ECO:0000256" key="3">
    <source>
        <dbReference type="ARBA" id="ARBA00013529"/>
    </source>
</evidence>
<keyword evidence="7" id="KW-0411">Iron-sulfur</keyword>
<feature type="domain" description="4Fe-4S ferredoxin-type" evidence="8">
    <location>
        <begin position="147"/>
        <end position="174"/>
    </location>
</feature>
<keyword evidence="6" id="KW-0408">Iron</keyword>
<evidence type="ECO:0000256" key="5">
    <source>
        <dbReference type="ARBA" id="ARBA00022723"/>
    </source>
</evidence>
<evidence type="ECO:0000256" key="1">
    <source>
        <dbReference type="ARBA" id="ARBA00001966"/>
    </source>
</evidence>
<keyword evidence="5" id="KW-0479">Metal-binding</keyword>
<dbReference type="Pfam" id="PF01243">
    <property type="entry name" value="PNPOx_N"/>
    <property type="match status" value="1"/>
</dbReference>
<comment type="function">
    <text evidence="2">Ferredoxins are iron-sulfur proteins that transfer electrons in a wide variety of metabolic reactions.</text>
</comment>
<dbReference type="Pfam" id="PF12838">
    <property type="entry name" value="Fer4_7"/>
    <property type="match status" value="1"/>
</dbReference>
<dbReference type="PANTHER" id="PTHR24960:SF79">
    <property type="entry name" value="PHOTOSYSTEM I IRON-SULFUR CENTER"/>
    <property type="match status" value="1"/>
</dbReference>
<evidence type="ECO:0000256" key="7">
    <source>
        <dbReference type="ARBA" id="ARBA00023014"/>
    </source>
</evidence>
<sequence length="218" mass="24033">MSGTQDYLKILVEDIHSTVVATIDRIGHPVTRCIDMMLYDKNGVYFLTAKGKEFYAQLMEQHYISLSAVSGKRCISLAGKVENVGSEKLDEIFEKNTYMQDIYPGDTRSALEVFRICEADGNFFDISDPAHVTRGTFAIGKVSLKAGGYQISRSCTGCGKCLSVCPQRCIDLSRIPGVIDQNRCLHCGNCMNVCPAGAVIKAAGSQKYEKNSFIEERT</sequence>
<dbReference type="RefSeq" id="WP_154457970.1">
    <property type="nucleotide sequence ID" value="NZ_VUMV01000004.1"/>
</dbReference>
<dbReference type="PROSITE" id="PS00198">
    <property type="entry name" value="4FE4S_FER_1"/>
    <property type="match status" value="1"/>
</dbReference>
<evidence type="ECO:0000256" key="6">
    <source>
        <dbReference type="ARBA" id="ARBA00023004"/>
    </source>
</evidence>
<dbReference type="AlphaFoldDB" id="A0A7X2TPR4"/>
<protein>
    <recommendedName>
        <fullName evidence="3">Ferredoxin</fullName>
    </recommendedName>
</protein>
<organism evidence="9 10">
    <name type="scientific">Bilifractor porci</name>
    <dbReference type="NCBI Taxonomy" id="2606636"/>
    <lineage>
        <taxon>Bacteria</taxon>
        <taxon>Bacillati</taxon>
        <taxon>Bacillota</taxon>
        <taxon>Clostridia</taxon>
        <taxon>Lachnospirales</taxon>
        <taxon>Lachnospiraceae</taxon>
        <taxon>Bilifractor</taxon>
    </lineage>
</organism>
<gene>
    <name evidence="9" type="ORF">FYJ60_07015</name>
</gene>
<dbReference type="SUPFAM" id="SSF54862">
    <property type="entry name" value="4Fe-4S ferredoxins"/>
    <property type="match status" value="1"/>
</dbReference>
<dbReference type="GO" id="GO:0046872">
    <property type="term" value="F:metal ion binding"/>
    <property type="evidence" value="ECO:0007669"/>
    <property type="project" value="UniProtKB-KW"/>
</dbReference>
<keyword evidence="4" id="KW-0004">4Fe-4S</keyword>
<dbReference type="PANTHER" id="PTHR24960">
    <property type="entry name" value="PHOTOSYSTEM I IRON-SULFUR CENTER-RELATED"/>
    <property type="match status" value="1"/>
</dbReference>
<evidence type="ECO:0000313" key="9">
    <source>
        <dbReference type="EMBL" id="MST82061.1"/>
    </source>
</evidence>
<dbReference type="Proteomes" id="UP000466864">
    <property type="component" value="Unassembled WGS sequence"/>
</dbReference>
<dbReference type="Gene3D" id="3.30.70.20">
    <property type="match status" value="1"/>
</dbReference>
<dbReference type="SUPFAM" id="SSF50475">
    <property type="entry name" value="FMN-binding split barrel"/>
    <property type="match status" value="1"/>
</dbReference>
<accession>A0A7X2TPR4</accession>
<dbReference type="InterPro" id="IPR012349">
    <property type="entry name" value="Split_barrel_FMN-bd"/>
</dbReference>
<comment type="caution">
    <text evidence="9">The sequence shown here is derived from an EMBL/GenBank/DDBJ whole genome shotgun (WGS) entry which is preliminary data.</text>
</comment>
<dbReference type="Gene3D" id="2.30.110.10">
    <property type="entry name" value="Electron Transport, Fmn-binding Protein, Chain A"/>
    <property type="match status" value="1"/>
</dbReference>